<feature type="non-terminal residue" evidence="1">
    <location>
        <position position="201"/>
    </location>
</feature>
<accession>A0A820SEJ0</accession>
<keyword evidence="2" id="KW-1185">Reference proteome</keyword>
<gene>
    <name evidence="1" type="ORF">OVN521_LOCUS37770</name>
</gene>
<protein>
    <submittedName>
        <fullName evidence="1">Uncharacterized protein</fullName>
    </submittedName>
</protein>
<comment type="caution">
    <text evidence="1">The sequence shown here is derived from an EMBL/GenBank/DDBJ whole genome shotgun (WGS) entry which is preliminary data.</text>
</comment>
<name>A0A820SEJ0_9BILA</name>
<dbReference type="Proteomes" id="UP000663866">
    <property type="component" value="Unassembled WGS sequence"/>
</dbReference>
<reference evidence="1" key="1">
    <citation type="submission" date="2021-02" db="EMBL/GenBank/DDBJ databases">
        <authorList>
            <person name="Nowell W R."/>
        </authorList>
    </citation>
    <scope>NUCLEOTIDE SEQUENCE</scope>
</reference>
<organism evidence="1 2">
    <name type="scientific">Rotaria magnacalcarata</name>
    <dbReference type="NCBI Taxonomy" id="392030"/>
    <lineage>
        <taxon>Eukaryota</taxon>
        <taxon>Metazoa</taxon>
        <taxon>Spiralia</taxon>
        <taxon>Gnathifera</taxon>
        <taxon>Rotifera</taxon>
        <taxon>Eurotatoria</taxon>
        <taxon>Bdelloidea</taxon>
        <taxon>Philodinida</taxon>
        <taxon>Philodinidae</taxon>
        <taxon>Rotaria</taxon>
    </lineage>
</organism>
<sequence length="201" mass="23600">MASRTTQPVRMTIDDLQKSARSNKDFEAIEQGIIDHPEWLIQIPNGRRWAIIHQLVYHGNVDQLNRLLVLQTQNPRFLLLSKTADNKTVLDIARDEMKRNEAMYQRIERLVTMDELLANAKIGNWELCRSTLNKMRDIVNEKPPYRRFYFMHHIAYAGNREEFDKFNDTYQFDLNLCTNDDKSIVDIANDAGHAPFARYVS</sequence>
<dbReference type="EMBL" id="CAJOBG010046083">
    <property type="protein sequence ID" value="CAF4449251.1"/>
    <property type="molecule type" value="Genomic_DNA"/>
</dbReference>
<evidence type="ECO:0000313" key="2">
    <source>
        <dbReference type="Proteomes" id="UP000663866"/>
    </source>
</evidence>
<dbReference type="AlphaFoldDB" id="A0A820SEJ0"/>
<evidence type="ECO:0000313" key="1">
    <source>
        <dbReference type="EMBL" id="CAF4449251.1"/>
    </source>
</evidence>
<proteinExistence type="predicted"/>